<keyword evidence="4" id="KW-1185">Reference proteome</keyword>
<dbReference type="RefSeq" id="WP_186813436.1">
    <property type="nucleotide sequence ID" value="NZ_BJUB01000011.1"/>
</dbReference>
<dbReference type="Pfam" id="PF02517">
    <property type="entry name" value="Rce1-like"/>
    <property type="match status" value="1"/>
</dbReference>
<protein>
    <recommendedName>
        <fullName evidence="2">CAAX prenyl protease 2/Lysostaphin resistance protein A-like domain-containing protein</fullName>
    </recommendedName>
</protein>
<feature type="transmembrane region" description="Helical" evidence="1">
    <location>
        <begin position="12"/>
        <end position="30"/>
    </location>
</feature>
<evidence type="ECO:0000313" key="4">
    <source>
        <dbReference type="Proteomes" id="UP000321118"/>
    </source>
</evidence>
<sequence length="268" mass="28122">MHTLDTLRDLDVPAVTTIVVVVAVAALVALDPALGRRQYAGFVADLATADGDLGRDQVRRRLYRSWTWQGWLTGVLVVAAVLVLPGIGLTDLGLRLPDLGILLPAADRDDATGMAVGAVVGITLAVGALVLLRRRLPADFRPPHSAAADALWPTTRAACRGWAGLSFSAGVTEEVSYRGLLVLALALAVPGLPDLAFVAVAAILFGLAHWYQGRLGMLATGALGALFTQLYLATGSLLLPMVLHVLVDLRPLLDRPARSGAPVPADAR</sequence>
<dbReference type="AlphaFoldDB" id="A0A510VA03"/>
<dbReference type="GO" id="GO:0080120">
    <property type="term" value="P:CAAX-box protein maturation"/>
    <property type="evidence" value="ECO:0007669"/>
    <property type="project" value="UniProtKB-ARBA"/>
</dbReference>
<evidence type="ECO:0000259" key="2">
    <source>
        <dbReference type="Pfam" id="PF02517"/>
    </source>
</evidence>
<keyword evidence="1" id="KW-0812">Transmembrane</keyword>
<feature type="transmembrane region" description="Helical" evidence="1">
    <location>
        <begin position="70"/>
        <end position="94"/>
    </location>
</feature>
<dbReference type="EMBL" id="BJUB01000011">
    <property type="protein sequence ID" value="GEK22801.1"/>
    <property type="molecule type" value="Genomic_DNA"/>
</dbReference>
<feature type="transmembrane region" description="Helical" evidence="1">
    <location>
        <begin position="230"/>
        <end position="249"/>
    </location>
</feature>
<dbReference type="Proteomes" id="UP000321118">
    <property type="component" value="Unassembled WGS sequence"/>
</dbReference>
<reference evidence="3 4" key="1">
    <citation type="submission" date="2019-07" db="EMBL/GenBank/DDBJ databases">
        <title>Whole genome shotgun sequence of Cellulomonas xylanilytica NBRC 101102.</title>
        <authorList>
            <person name="Hosoyama A."/>
            <person name="Uohara A."/>
            <person name="Ohji S."/>
            <person name="Ichikawa N."/>
        </authorList>
    </citation>
    <scope>NUCLEOTIDE SEQUENCE [LARGE SCALE GENOMIC DNA]</scope>
    <source>
        <strain evidence="3 4">NBRC 101102</strain>
    </source>
</reference>
<dbReference type="GO" id="GO:0004175">
    <property type="term" value="F:endopeptidase activity"/>
    <property type="evidence" value="ECO:0007669"/>
    <property type="project" value="UniProtKB-ARBA"/>
</dbReference>
<feature type="transmembrane region" description="Helical" evidence="1">
    <location>
        <begin position="114"/>
        <end position="132"/>
    </location>
</feature>
<organism evidence="3 4">
    <name type="scientific">Cellulomonas xylanilytica</name>
    <dbReference type="NCBI Taxonomy" id="233583"/>
    <lineage>
        <taxon>Bacteria</taxon>
        <taxon>Bacillati</taxon>
        <taxon>Actinomycetota</taxon>
        <taxon>Actinomycetes</taxon>
        <taxon>Micrococcales</taxon>
        <taxon>Cellulomonadaceae</taxon>
        <taxon>Cellulomonas</taxon>
    </lineage>
</organism>
<proteinExistence type="predicted"/>
<dbReference type="InterPro" id="IPR003675">
    <property type="entry name" value="Rce1/LyrA-like_dom"/>
</dbReference>
<comment type="caution">
    <text evidence="3">The sequence shown here is derived from an EMBL/GenBank/DDBJ whole genome shotgun (WGS) entry which is preliminary data.</text>
</comment>
<keyword evidence="1" id="KW-1133">Transmembrane helix</keyword>
<keyword evidence="1" id="KW-0472">Membrane</keyword>
<evidence type="ECO:0000256" key="1">
    <source>
        <dbReference type="SAM" id="Phobius"/>
    </source>
</evidence>
<name>A0A510VA03_9CELL</name>
<evidence type="ECO:0000313" key="3">
    <source>
        <dbReference type="EMBL" id="GEK22801.1"/>
    </source>
</evidence>
<feature type="domain" description="CAAX prenyl protease 2/Lysostaphin resistance protein A-like" evidence="2">
    <location>
        <begin position="162"/>
        <end position="249"/>
    </location>
</feature>
<accession>A0A510VA03</accession>
<gene>
    <name evidence="3" type="ORF">CXY01_33210</name>
</gene>
<feature type="transmembrane region" description="Helical" evidence="1">
    <location>
        <begin position="180"/>
        <end position="210"/>
    </location>
</feature>